<dbReference type="PRINTS" id="PR01537">
    <property type="entry name" value="INTRLKN1R1F"/>
</dbReference>
<keyword evidence="4" id="KW-1133">Transmembrane helix</keyword>
<evidence type="ECO:0000256" key="2">
    <source>
        <dbReference type="ARBA" id="ARBA00022692"/>
    </source>
</evidence>
<dbReference type="SMART" id="SM00255">
    <property type="entry name" value="TIR"/>
    <property type="match status" value="2"/>
</dbReference>
<dbReference type="SUPFAM" id="SSF52200">
    <property type="entry name" value="Toll/Interleukin receptor TIR domain"/>
    <property type="match status" value="2"/>
</dbReference>
<evidence type="ECO:0000259" key="6">
    <source>
        <dbReference type="PROSITE" id="PS50104"/>
    </source>
</evidence>
<dbReference type="AlphaFoldDB" id="A0A9D4C811"/>
<evidence type="ECO:0000256" key="4">
    <source>
        <dbReference type="ARBA" id="ARBA00022989"/>
    </source>
</evidence>
<comment type="caution">
    <text evidence="7">The sequence shown here is derived from an EMBL/GenBank/DDBJ whole genome shotgun (WGS) entry which is preliminary data.</text>
</comment>
<comment type="subcellular location">
    <subcellularLocation>
        <location evidence="1">Membrane</location>
    </subcellularLocation>
</comment>
<keyword evidence="2" id="KW-0812">Transmembrane</keyword>
<dbReference type="PANTHER" id="PTHR24365">
    <property type="entry name" value="TOLL-LIKE RECEPTOR"/>
    <property type="match status" value="1"/>
</dbReference>
<dbReference type="GO" id="GO:0007165">
    <property type="term" value="P:signal transduction"/>
    <property type="evidence" value="ECO:0007669"/>
    <property type="project" value="InterPro"/>
</dbReference>
<evidence type="ECO:0000256" key="5">
    <source>
        <dbReference type="ARBA" id="ARBA00023136"/>
    </source>
</evidence>
<feature type="domain" description="TIR" evidence="6">
    <location>
        <begin position="5"/>
        <end position="135"/>
    </location>
</feature>
<keyword evidence="5" id="KW-0472">Membrane</keyword>
<reference evidence="7" key="2">
    <citation type="submission" date="2020-11" db="EMBL/GenBank/DDBJ databases">
        <authorList>
            <person name="McCartney M.A."/>
            <person name="Auch B."/>
            <person name="Kono T."/>
            <person name="Mallez S."/>
            <person name="Becker A."/>
            <person name="Gohl D.M."/>
            <person name="Silverstein K.A.T."/>
            <person name="Koren S."/>
            <person name="Bechman K.B."/>
            <person name="Herman A."/>
            <person name="Abrahante J.E."/>
            <person name="Garbe J."/>
        </authorList>
    </citation>
    <scope>NUCLEOTIDE SEQUENCE</scope>
    <source>
        <strain evidence="7">Duluth1</strain>
        <tissue evidence="7">Whole animal</tissue>
    </source>
</reference>
<evidence type="ECO:0000256" key="3">
    <source>
        <dbReference type="ARBA" id="ARBA00022729"/>
    </source>
</evidence>
<gene>
    <name evidence="7" type="ORF">DPMN_061578</name>
</gene>
<name>A0A9D4C811_DREPO</name>
<dbReference type="PROSITE" id="PS50104">
    <property type="entry name" value="TIR"/>
    <property type="match status" value="2"/>
</dbReference>
<evidence type="ECO:0000256" key="1">
    <source>
        <dbReference type="ARBA" id="ARBA00004370"/>
    </source>
</evidence>
<sequence>PERTIEYDVFISYSSDDLSWVKDVLLCRLENAGYRVCIDYKDFTPGLPIADNILDSIYRSRKTLVLLSRNFLRSMWGQFELQQALHRAVSQRQEVLIVIKYDSSRVPMKLMGKTFLDWTDTSVQPHFWARLNVAIGSPGVYGTDLGVEKSEQGPPFEIQERTIEYDVFISYSSDDLSWVKDVLLYRLENAGYRVCIDFKDFTPGLPIADNIMDSIYRSRKSLVLMSRNFLRSMWGQFEMQQALHRNQF</sequence>
<dbReference type="InterPro" id="IPR035897">
    <property type="entry name" value="Toll_tir_struct_dom_sf"/>
</dbReference>
<feature type="non-terminal residue" evidence="7">
    <location>
        <position position="1"/>
    </location>
</feature>
<reference evidence="7" key="1">
    <citation type="journal article" date="2019" name="bioRxiv">
        <title>The Genome of the Zebra Mussel, Dreissena polymorpha: A Resource for Invasive Species Research.</title>
        <authorList>
            <person name="McCartney M.A."/>
            <person name="Auch B."/>
            <person name="Kono T."/>
            <person name="Mallez S."/>
            <person name="Zhang Y."/>
            <person name="Obille A."/>
            <person name="Becker A."/>
            <person name="Abrahante J.E."/>
            <person name="Garbe J."/>
            <person name="Badalamenti J.P."/>
            <person name="Herman A."/>
            <person name="Mangelson H."/>
            <person name="Liachko I."/>
            <person name="Sullivan S."/>
            <person name="Sone E.D."/>
            <person name="Koren S."/>
            <person name="Silverstein K.A.T."/>
            <person name="Beckman K.B."/>
            <person name="Gohl D.M."/>
        </authorList>
    </citation>
    <scope>NUCLEOTIDE SEQUENCE</scope>
    <source>
        <strain evidence="7">Duluth1</strain>
        <tissue evidence="7">Whole animal</tissue>
    </source>
</reference>
<evidence type="ECO:0000313" key="8">
    <source>
        <dbReference type="Proteomes" id="UP000828390"/>
    </source>
</evidence>
<dbReference type="Gene3D" id="3.40.50.10140">
    <property type="entry name" value="Toll/interleukin-1 receptor homology (TIR) domain"/>
    <property type="match status" value="2"/>
</dbReference>
<organism evidence="7 8">
    <name type="scientific">Dreissena polymorpha</name>
    <name type="common">Zebra mussel</name>
    <name type="synonym">Mytilus polymorpha</name>
    <dbReference type="NCBI Taxonomy" id="45954"/>
    <lineage>
        <taxon>Eukaryota</taxon>
        <taxon>Metazoa</taxon>
        <taxon>Spiralia</taxon>
        <taxon>Lophotrochozoa</taxon>
        <taxon>Mollusca</taxon>
        <taxon>Bivalvia</taxon>
        <taxon>Autobranchia</taxon>
        <taxon>Heteroconchia</taxon>
        <taxon>Euheterodonta</taxon>
        <taxon>Imparidentia</taxon>
        <taxon>Neoheterodontei</taxon>
        <taxon>Myida</taxon>
        <taxon>Dreissenoidea</taxon>
        <taxon>Dreissenidae</taxon>
        <taxon>Dreissena</taxon>
    </lineage>
</organism>
<keyword evidence="3" id="KW-0732">Signal</keyword>
<keyword evidence="8" id="KW-1185">Reference proteome</keyword>
<dbReference type="GO" id="GO:0038023">
    <property type="term" value="F:signaling receptor activity"/>
    <property type="evidence" value="ECO:0007669"/>
    <property type="project" value="TreeGrafter"/>
</dbReference>
<accession>A0A9D4C811</accession>
<dbReference type="EMBL" id="JAIWYP010000013">
    <property type="protein sequence ID" value="KAH3718771.1"/>
    <property type="molecule type" value="Genomic_DNA"/>
</dbReference>
<dbReference type="Proteomes" id="UP000828390">
    <property type="component" value="Unassembled WGS sequence"/>
</dbReference>
<dbReference type="InterPro" id="IPR000157">
    <property type="entry name" value="TIR_dom"/>
</dbReference>
<protein>
    <recommendedName>
        <fullName evidence="6">TIR domain-containing protein</fullName>
    </recommendedName>
</protein>
<evidence type="ECO:0000313" key="7">
    <source>
        <dbReference type="EMBL" id="KAH3718771.1"/>
    </source>
</evidence>
<dbReference type="GO" id="GO:0005886">
    <property type="term" value="C:plasma membrane"/>
    <property type="evidence" value="ECO:0007669"/>
    <property type="project" value="TreeGrafter"/>
</dbReference>
<dbReference type="Pfam" id="PF13676">
    <property type="entry name" value="TIR_2"/>
    <property type="match status" value="2"/>
</dbReference>
<feature type="domain" description="TIR" evidence="6">
    <location>
        <begin position="163"/>
        <end position="248"/>
    </location>
</feature>
<dbReference type="PANTHER" id="PTHR24365:SF541">
    <property type="entry name" value="PROTEIN TOLL-RELATED"/>
    <property type="match status" value="1"/>
</dbReference>
<proteinExistence type="predicted"/>